<organism evidence="2 3">
    <name type="scientific">Massilia psychrophila</name>
    <dbReference type="NCBI Taxonomy" id="1603353"/>
    <lineage>
        <taxon>Bacteria</taxon>
        <taxon>Pseudomonadati</taxon>
        <taxon>Pseudomonadota</taxon>
        <taxon>Betaproteobacteria</taxon>
        <taxon>Burkholderiales</taxon>
        <taxon>Oxalobacteraceae</taxon>
        <taxon>Telluria group</taxon>
        <taxon>Massilia</taxon>
    </lineage>
</organism>
<dbReference type="AlphaFoldDB" id="A0A2G8T1H9"/>
<evidence type="ECO:0000259" key="1">
    <source>
        <dbReference type="Pfam" id="PF10544"/>
    </source>
</evidence>
<dbReference type="Proteomes" id="UP000228593">
    <property type="component" value="Unassembled WGS sequence"/>
</dbReference>
<protein>
    <recommendedName>
        <fullName evidence="1">Bacteriophage T5 Orf172 DNA-binding domain-containing protein</fullName>
    </recommendedName>
</protein>
<gene>
    <name evidence="2" type="ORF">CR103_10035</name>
</gene>
<dbReference type="InterPro" id="IPR018306">
    <property type="entry name" value="Phage_T5_Orf172_DNA-bd"/>
</dbReference>
<dbReference type="Pfam" id="PF10544">
    <property type="entry name" value="T5orf172"/>
    <property type="match status" value="1"/>
</dbReference>
<reference evidence="2 3" key="1">
    <citation type="submission" date="2017-10" db="EMBL/GenBank/DDBJ databases">
        <title>Massilia psychrophilum sp. nov., a novel purple-pigmented bacterium isolated from Tianshan glacier, Xinjiang Municipality, China.</title>
        <authorList>
            <person name="Wang H."/>
        </authorList>
    </citation>
    <scope>NUCLEOTIDE SEQUENCE [LARGE SCALE GENOMIC DNA]</scope>
    <source>
        <strain evidence="2 3">JCM 30813</strain>
    </source>
</reference>
<name>A0A2G8T1H9_9BURK</name>
<comment type="caution">
    <text evidence="2">The sequence shown here is derived from an EMBL/GenBank/DDBJ whole genome shotgun (WGS) entry which is preliminary data.</text>
</comment>
<proteinExistence type="predicted"/>
<accession>A0A2G8T1H9</accession>
<dbReference type="EMBL" id="PDOB01000013">
    <property type="protein sequence ID" value="PIL39832.1"/>
    <property type="molecule type" value="Genomic_DNA"/>
</dbReference>
<evidence type="ECO:0000313" key="2">
    <source>
        <dbReference type="EMBL" id="PIL39832.1"/>
    </source>
</evidence>
<keyword evidence="3" id="KW-1185">Reference proteome</keyword>
<evidence type="ECO:0000313" key="3">
    <source>
        <dbReference type="Proteomes" id="UP000228593"/>
    </source>
</evidence>
<feature type="domain" description="Bacteriophage T5 Orf172 DNA-binding" evidence="1">
    <location>
        <begin position="425"/>
        <end position="505"/>
    </location>
</feature>
<sequence length="530" mass="59599">MLGYLRSYSRQNNLNLLKLSQMTEIIYNGILYASYSELHAAHSAPGVSYACFFGRMKGGWQMTDALTQPPNRSMRRTYKVGDRVFKDLAALADAAGITYEAAVKRRDRGATDEEIFHGRHKPAKLKKADADFATMKKKLSPHVVTIAGCDYDSLSHAYDKLSPTATFNAVRARIRYGQTFEQAFELVERIDMRSAAGLGTTIEINKENFSIVAAAKRFRVPVATIRRRLKRNATPRQAVGIDPIILGDLQHIEVRKESPRTKQQYVVDGKSYKTVKALSEAYSLSPALVYNRMRDNKWDANRAVKEPVSKPVKIDGVTYRSGMSAWEEVGRTNYTTFLARQRDGHSLEISLGLAPLPALERYEVNAVTYPSLAALACAHDLTAGQLVSRLKTMSLEEALVYKPSNGRYSDTIFERDQALAATIGSLYFIKVSSTQGTLHKIGMTKRPLEVRFQGETIEIIAQFSGTLRDIHKVEQAIKRQFVENLYRSDEDFEGKTETFQLLENEEALMLDAIVAHVKNWHLSGSDYSRD</sequence>